<keyword evidence="2" id="KW-1185">Reference proteome</keyword>
<reference evidence="1" key="1">
    <citation type="submission" date="2022-02" db="EMBL/GenBank/DDBJ databases">
        <title>Aestuariibaculum sp., a marine bacterium isolated from sediment in Guangxi.</title>
        <authorList>
            <person name="Ying J."/>
        </authorList>
    </citation>
    <scope>NUCLEOTIDE SEQUENCE</scope>
    <source>
        <strain evidence="1">L182</strain>
    </source>
</reference>
<feature type="non-terminal residue" evidence="1">
    <location>
        <position position="1"/>
    </location>
</feature>
<sequence>AVPRQAHACRSLNIGKAPTLTIVPECRRGGMESLTDRDPQPAPRVHDAIAGFVQADRSIKDRQRCFSCQANGDDAPAP</sequence>
<feature type="non-terminal residue" evidence="1">
    <location>
        <position position="78"/>
    </location>
</feature>
<name>A0ABS9RPF0_9FLAO</name>
<accession>A0ABS9RPF0</accession>
<proteinExistence type="predicted"/>
<gene>
    <name evidence="1" type="ORF">MKW35_17610</name>
</gene>
<dbReference type="EMBL" id="JAKVQD010000367">
    <property type="protein sequence ID" value="MCH4554441.1"/>
    <property type="molecule type" value="Genomic_DNA"/>
</dbReference>
<evidence type="ECO:0000313" key="2">
    <source>
        <dbReference type="Proteomes" id="UP001156141"/>
    </source>
</evidence>
<organism evidence="1 2">
    <name type="scientific">Aestuariibaculum lutulentum</name>
    <dbReference type="NCBI Taxonomy" id="2920935"/>
    <lineage>
        <taxon>Bacteria</taxon>
        <taxon>Pseudomonadati</taxon>
        <taxon>Bacteroidota</taxon>
        <taxon>Flavobacteriia</taxon>
        <taxon>Flavobacteriales</taxon>
        <taxon>Flavobacteriaceae</taxon>
    </lineage>
</organism>
<dbReference type="Proteomes" id="UP001156141">
    <property type="component" value="Unassembled WGS sequence"/>
</dbReference>
<protein>
    <submittedName>
        <fullName evidence="1">Uncharacterized protein</fullName>
    </submittedName>
</protein>
<evidence type="ECO:0000313" key="1">
    <source>
        <dbReference type="EMBL" id="MCH4554441.1"/>
    </source>
</evidence>
<comment type="caution">
    <text evidence="1">The sequence shown here is derived from an EMBL/GenBank/DDBJ whole genome shotgun (WGS) entry which is preliminary data.</text>
</comment>